<proteinExistence type="predicted"/>
<sequence length="196" mass="23106">MAATIHHPPSLINAYLQNKISEFFDQEFTIPFFPTSPTDIAGLTETFPNSTGTFAVYDRMFRMNRKNFPHTYSEQIMYYFYNFGEDAIERTIIVSQKIQDLLNQLDESAVDINKWIRDNQETEIPGPNIALKDMSLPLYFHTFKTYQLQETRDIIDFGTARTYAGNKIILDYDWHKYTDMPEENKGQFIYNYPSRD</sequence>
<protein>
    <submittedName>
        <fullName evidence="1">Uncharacterized protein</fullName>
    </submittedName>
</protein>
<gene>
    <name evidence="1" type="ORF">UFOVP828_25</name>
</gene>
<accession>A0A6J5NZF4</accession>
<name>A0A6J5NZF4_9CAUD</name>
<reference evidence="1" key="1">
    <citation type="submission" date="2020-04" db="EMBL/GenBank/DDBJ databases">
        <authorList>
            <person name="Chiriac C."/>
            <person name="Salcher M."/>
            <person name="Ghai R."/>
            <person name="Kavagutti S V."/>
        </authorList>
    </citation>
    <scope>NUCLEOTIDE SEQUENCE</scope>
</reference>
<dbReference type="EMBL" id="LR796766">
    <property type="protein sequence ID" value="CAB4164387.1"/>
    <property type="molecule type" value="Genomic_DNA"/>
</dbReference>
<evidence type="ECO:0000313" key="1">
    <source>
        <dbReference type="EMBL" id="CAB4164387.1"/>
    </source>
</evidence>
<organism evidence="1">
    <name type="scientific">uncultured Caudovirales phage</name>
    <dbReference type="NCBI Taxonomy" id="2100421"/>
    <lineage>
        <taxon>Viruses</taxon>
        <taxon>Duplodnaviria</taxon>
        <taxon>Heunggongvirae</taxon>
        <taxon>Uroviricota</taxon>
        <taxon>Caudoviricetes</taxon>
        <taxon>Peduoviridae</taxon>
        <taxon>Maltschvirus</taxon>
        <taxon>Maltschvirus maltsch</taxon>
    </lineage>
</organism>